<evidence type="ECO:0000256" key="11">
    <source>
        <dbReference type="ARBA" id="ARBA00022932"/>
    </source>
</evidence>
<comment type="function">
    <text evidence="14 16">Poorly processive, error-prone DNA polymerase involved in untargeted mutagenesis. Copies undamaged DNA at stalled replication forks, which arise in vivo from mismatched or misaligned primer ends. These misaligned primers can be extended by PolIV. Exhibits no 3'-5' exonuclease (proofreading) activity. May be involved in translesional synthesis, in conjunction with the beta clamp from PolIII.</text>
</comment>
<dbReference type="Gene3D" id="3.30.1490.100">
    <property type="entry name" value="DNA polymerase, Y-family, little finger domain"/>
    <property type="match status" value="1"/>
</dbReference>
<dbReference type="Pfam" id="PF00817">
    <property type="entry name" value="IMS"/>
    <property type="match status" value="1"/>
</dbReference>
<evidence type="ECO:0000256" key="12">
    <source>
        <dbReference type="ARBA" id="ARBA00023125"/>
    </source>
</evidence>
<keyword evidence="3 16" id="KW-0515">Mutator protein</keyword>
<dbReference type="SUPFAM" id="SSF56672">
    <property type="entry name" value="DNA/RNA polymerases"/>
    <property type="match status" value="1"/>
</dbReference>
<comment type="cofactor">
    <cofactor evidence="16">
        <name>Mg(2+)</name>
        <dbReference type="ChEBI" id="CHEBI:18420"/>
    </cofactor>
    <text evidence="16">Binds 2 magnesium ions per subunit.</text>
</comment>
<dbReference type="InterPro" id="IPR050116">
    <property type="entry name" value="DNA_polymerase-Y"/>
</dbReference>
<keyword evidence="7 16" id="KW-0235">DNA replication</keyword>
<dbReference type="GO" id="GO:0009432">
    <property type="term" value="P:SOS response"/>
    <property type="evidence" value="ECO:0007669"/>
    <property type="project" value="TreeGrafter"/>
</dbReference>
<evidence type="ECO:0000256" key="9">
    <source>
        <dbReference type="ARBA" id="ARBA00022763"/>
    </source>
</evidence>
<keyword evidence="10 16" id="KW-0460">Magnesium</keyword>
<dbReference type="InterPro" id="IPR043128">
    <property type="entry name" value="Rev_trsase/Diguanyl_cyclase"/>
</dbReference>
<dbReference type="InterPro" id="IPR053848">
    <property type="entry name" value="IMS_HHH_1"/>
</dbReference>
<dbReference type="Gene3D" id="3.30.70.270">
    <property type="match status" value="1"/>
</dbReference>
<organism evidence="18 19">
    <name type="scientific">Canibacter oris</name>
    <dbReference type="NCBI Taxonomy" id="1365628"/>
    <lineage>
        <taxon>Bacteria</taxon>
        <taxon>Bacillati</taxon>
        <taxon>Actinomycetota</taxon>
        <taxon>Actinomycetes</taxon>
        <taxon>Micrococcales</taxon>
        <taxon>Microbacteriaceae</taxon>
        <taxon>Canibacter</taxon>
    </lineage>
</organism>
<evidence type="ECO:0000256" key="8">
    <source>
        <dbReference type="ARBA" id="ARBA00022723"/>
    </source>
</evidence>
<evidence type="ECO:0000259" key="17">
    <source>
        <dbReference type="PROSITE" id="PS50173"/>
    </source>
</evidence>
<dbReference type="GO" id="GO:0000287">
    <property type="term" value="F:magnesium ion binding"/>
    <property type="evidence" value="ECO:0007669"/>
    <property type="project" value="UniProtKB-UniRule"/>
</dbReference>
<dbReference type="Pfam" id="PF21999">
    <property type="entry name" value="IMS_HHH_1"/>
    <property type="match status" value="1"/>
</dbReference>
<evidence type="ECO:0000256" key="6">
    <source>
        <dbReference type="ARBA" id="ARBA00022695"/>
    </source>
</evidence>
<evidence type="ECO:0000256" key="14">
    <source>
        <dbReference type="ARBA" id="ARBA00025589"/>
    </source>
</evidence>
<sequence length="412" mass="45894">MKQRVIMHIDMDCFFVSVERLYDARLIGRPVAVTTDNRRSVVSSASYEARKYGVRSAMPTVRAKQQCAELLIVEPHMERYQAVSRRVFEIFERFTPLVERLGIDEGFLDVTGSLKLFGEPRHIAEQIRSTVWQELGVPCSVGIGPNKFIAKIASVKAKPDGVYEVPAAVALHFLHQLPVTEVYGVGPKTVQKLNARAIHTVADLYQTPHSSLVRLVGKAMGDKLYQLARGVDEREIEISRDPKSISNESTFEYDTNDPAEITAAISFLSQKVARRLRKAGMQAGSIGVNVRWQDFTSGGTHLSLAQPTNSTQVIYNTAMQLVTQFLTEGRKVRLLGVSTGKLVKENTAALPLWEEDNQRWHSIDVVADQIAEKYGSVPITTARLLESTQQQAEENQNSFGNRGHAGGFRIID</sequence>
<keyword evidence="9 16" id="KW-0227">DNA damage</keyword>
<dbReference type="GO" id="GO:0003684">
    <property type="term" value="F:damaged DNA binding"/>
    <property type="evidence" value="ECO:0007669"/>
    <property type="project" value="InterPro"/>
</dbReference>
<evidence type="ECO:0000256" key="5">
    <source>
        <dbReference type="ARBA" id="ARBA00022679"/>
    </source>
</evidence>
<dbReference type="SUPFAM" id="SSF100879">
    <property type="entry name" value="Lesion bypass DNA polymerase (Y-family), little finger domain"/>
    <property type="match status" value="1"/>
</dbReference>
<evidence type="ECO:0000256" key="3">
    <source>
        <dbReference type="ARBA" id="ARBA00022457"/>
    </source>
</evidence>
<feature type="domain" description="UmuC" evidence="17">
    <location>
        <begin position="6"/>
        <end position="186"/>
    </location>
</feature>
<gene>
    <name evidence="16" type="primary">dinB</name>
    <name evidence="18" type="ORF">F5897_000097</name>
</gene>
<keyword evidence="11 16" id="KW-0239">DNA-directed DNA polymerase</keyword>
<dbReference type="GO" id="GO:0042276">
    <property type="term" value="P:error-prone translesion synthesis"/>
    <property type="evidence" value="ECO:0007669"/>
    <property type="project" value="TreeGrafter"/>
</dbReference>
<keyword evidence="19" id="KW-1185">Reference proteome</keyword>
<dbReference type="PANTHER" id="PTHR11076">
    <property type="entry name" value="DNA REPAIR POLYMERASE UMUC / TRANSFERASE FAMILY MEMBER"/>
    <property type="match status" value="1"/>
</dbReference>
<protein>
    <recommendedName>
        <fullName evidence="16">DNA polymerase IV</fullName>
        <shortName evidence="16">Pol IV</shortName>
        <ecNumber evidence="16">2.7.7.7</ecNumber>
    </recommendedName>
</protein>
<evidence type="ECO:0000256" key="4">
    <source>
        <dbReference type="ARBA" id="ARBA00022490"/>
    </source>
</evidence>
<dbReference type="InterPro" id="IPR017961">
    <property type="entry name" value="DNA_pol_Y-fam_little_finger"/>
</dbReference>
<dbReference type="NCBIfam" id="NF002677">
    <property type="entry name" value="PRK02406.1"/>
    <property type="match status" value="1"/>
</dbReference>
<dbReference type="RefSeq" id="WP_183304102.1">
    <property type="nucleotide sequence ID" value="NZ_JACIFD010000001.1"/>
</dbReference>
<accession>A0A840DBE3</accession>
<comment type="similarity">
    <text evidence="2 16">Belongs to the DNA polymerase type-Y family.</text>
</comment>
<dbReference type="PROSITE" id="PS50173">
    <property type="entry name" value="UMUC"/>
    <property type="match status" value="1"/>
</dbReference>
<dbReference type="InterPro" id="IPR036775">
    <property type="entry name" value="DNA_pol_Y-fam_lit_finger_sf"/>
</dbReference>
<keyword evidence="13 16" id="KW-0234">DNA repair</keyword>
<dbReference type="PANTHER" id="PTHR11076:SF33">
    <property type="entry name" value="DNA POLYMERASE KAPPA"/>
    <property type="match status" value="1"/>
</dbReference>
<dbReference type="EC" id="2.7.7.7" evidence="16"/>
<dbReference type="Pfam" id="PF11799">
    <property type="entry name" value="IMS_C"/>
    <property type="match status" value="1"/>
</dbReference>
<reference evidence="18" key="1">
    <citation type="submission" date="2020-08" db="EMBL/GenBank/DDBJ databases">
        <title>Sequencing the genomes of 1000 actinobacteria strains.</title>
        <authorList>
            <person name="Klenk H.-P."/>
        </authorList>
    </citation>
    <scope>NUCLEOTIDE SEQUENCE [LARGE SCALE GENOMIC DNA]</scope>
    <source>
        <strain evidence="18">DSM 27064</strain>
    </source>
</reference>
<keyword evidence="12 16" id="KW-0238">DNA-binding</keyword>
<dbReference type="GO" id="GO:0003887">
    <property type="term" value="F:DNA-directed DNA polymerase activity"/>
    <property type="evidence" value="ECO:0007669"/>
    <property type="project" value="UniProtKB-UniRule"/>
</dbReference>
<comment type="subcellular location">
    <subcellularLocation>
        <location evidence="1 16">Cytoplasm</location>
    </subcellularLocation>
</comment>
<dbReference type="GO" id="GO:0006261">
    <property type="term" value="P:DNA-templated DNA replication"/>
    <property type="evidence" value="ECO:0007669"/>
    <property type="project" value="UniProtKB-UniRule"/>
</dbReference>
<dbReference type="Gene3D" id="3.40.1170.60">
    <property type="match status" value="1"/>
</dbReference>
<evidence type="ECO:0000256" key="10">
    <source>
        <dbReference type="ARBA" id="ARBA00022842"/>
    </source>
</evidence>
<keyword evidence="6 16" id="KW-0548">Nucleotidyltransferase</keyword>
<comment type="subunit">
    <text evidence="16">Monomer.</text>
</comment>
<evidence type="ECO:0000256" key="13">
    <source>
        <dbReference type="ARBA" id="ARBA00023204"/>
    </source>
</evidence>
<dbReference type="GO" id="GO:0006281">
    <property type="term" value="P:DNA repair"/>
    <property type="evidence" value="ECO:0007669"/>
    <property type="project" value="UniProtKB-UniRule"/>
</dbReference>
<feature type="binding site" evidence="16">
    <location>
        <position position="10"/>
    </location>
    <ligand>
        <name>Mg(2+)</name>
        <dbReference type="ChEBI" id="CHEBI:18420"/>
    </ligand>
</feature>
<dbReference type="Proteomes" id="UP000571183">
    <property type="component" value="Unassembled WGS sequence"/>
</dbReference>
<feature type="site" description="Substrate discrimination" evidence="16">
    <location>
        <position position="15"/>
    </location>
</feature>
<proteinExistence type="inferred from homology"/>
<evidence type="ECO:0000256" key="1">
    <source>
        <dbReference type="ARBA" id="ARBA00004496"/>
    </source>
</evidence>
<dbReference type="HAMAP" id="MF_01113">
    <property type="entry name" value="DNApol_IV"/>
    <property type="match status" value="1"/>
</dbReference>
<evidence type="ECO:0000313" key="18">
    <source>
        <dbReference type="EMBL" id="MBB4070821.1"/>
    </source>
</evidence>
<feature type="binding site" evidence="16">
    <location>
        <position position="104"/>
    </location>
    <ligand>
        <name>Mg(2+)</name>
        <dbReference type="ChEBI" id="CHEBI:18420"/>
    </ligand>
</feature>
<dbReference type="Gene3D" id="1.10.150.20">
    <property type="entry name" value="5' to 3' exonuclease, C-terminal subdomain"/>
    <property type="match status" value="1"/>
</dbReference>
<dbReference type="CDD" id="cd03586">
    <property type="entry name" value="PolY_Pol_IV_kappa"/>
    <property type="match status" value="1"/>
</dbReference>
<evidence type="ECO:0000256" key="2">
    <source>
        <dbReference type="ARBA" id="ARBA00010945"/>
    </source>
</evidence>
<evidence type="ECO:0000256" key="7">
    <source>
        <dbReference type="ARBA" id="ARBA00022705"/>
    </source>
</evidence>
<dbReference type="GO" id="GO:0005829">
    <property type="term" value="C:cytosol"/>
    <property type="evidence" value="ECO:0007669"/>
    <property type="project" value="TreeGrafter"/>
</dbReference>
<keyword evidence="5 16" id="KW-0808">Transferase</keyword>
<evidence type="ECO:0000313" key="19">
    <source>
        <dbReference type="Proteomes" id="UP000571183"/>
    </source>
</evidence>
<evidence type="ECO:0000256" key="15">
    <source>
        <dbReference type="ARBA" id="ARBA00049244"/>
    </source>
</evidence>
<comment type="catalytic activity">
    <reaction evidence="15 16">
        <text>DNA(n) + a 2'-deoxyribonucleoside 5'-triphosphate = DNA(n+1) + diphosphate</text>
        <dbReference type="Rhea" id="RHEA:22508"/>
        <dbReference type="Rhea" id="RHEA-COMP:17339"/>
        <dbReference type="Rhea" id="RHEA-COMP:17340"/>
        <dbReference type="ChEBI" id="CHEBI:33019"/>
        <dbReference type="ChEBI" id="CHEBI:61560"/>
        <dbReference type="ChEBI" id="CHEBI:173112"/>
        <dbReference type="EC" id="2.7.7.7"/>
    </reaction>
</comment>
<evidence type="ECO:0000256" key="16">
    <source>
        <dbReference type="HAMAP-Rule" id="MF_01113"/>
    </source>
</evidence>
<dbReference type="InterPro" id="IPR043502">
    <property type="entry name" value="DNA/RNA_pol_sf"/>
</dbReference>
<name>A0A840DBE3_9MICO</name>
<comment type="caution">
    <text evidence="18">The sequence shown here is derived from an EMBL/GenBank/DDBJ whole genome shotgun (WGS) entry which is preliminary data.</text>
</comment>
<keyword evidence="8 16" id="KW-0479">Metal-binding</keyword>
<keyword evidence="4 16" id="KW-0963">Cytoplasm</keyword>
<dbReference type="AlphaFoldDB" id="A0A840DBE3"/>
<dbReference type="InterPro" id="IPR022880">
    <property type="entry name" value="DNApol_IV"/>
</dbReference>
<dbReference type="EMBL" id="JACIFD010000001">
    <property type="protein sequence ID" value="MBB4070821.1"/>
    <property type="molecule type" value="Genomic_DNA"/>
</dbReference>
<feature type="active site" evidence="16">
    <location>
        <position position="105"/>
    </location>
</feature>
<dbReference type="InterPro" id="IPR001126">
    <property type="entry name" value="UmuC"/>
</dbReference>